<accession>A0A074VBQ5</accession>
<gene>
    <name evidence="1" type="ORF">M437DRAFT_60941</name>
</gene>
<proteinExistence type="predicted"/>
<name>A0A074VBQ5_AURM1</name>
<dbReference type="AlphaFoldDB" id="A0A074VBQ5"/>
<protein>
    <submittedName>
        <fullName evidence="1">Uncharacterized protein</fullName>
    </submittedName>
</protein>
<dbReference type="Proteomes" id="UP000030672">
    <property type="component" value="Unassembled WGS sequence"/>
</dbReference>
<evidence type="ECO:0000313" key="2">
    <source>
        <dbReference type="Proteomes" id="UP000030672"/>
    </source>
</evidence>
<reference evidence="1 2" key="1">
    <citation type="journal article" date="2014" name="BMC Genomics">
        <title>Genome sequencing of four Aureobasidium pullulans varieties: biotechnological potential, stress tolerance, and description of new species.</title>
        <authorList>
            <person name="Gostin Ar C."/>
            <person name="Ohm R.A."/>
            <person name="Kogej T."/>
            <person name="Sonjak S."/>
            <person name="Turk M."/>
            <person name="Zajc J."/>
            <person name="Zalar P."/>
            <person name="Grube M."/>
            <person name="Sun H."/>
            <person name="Han J."/>
            <person name="Sharma A."/>
            <person name="Chiniquy J."/>
            <person name="Ngan C.Y."/>
            <person name="Lipzen A."/>
            <person name="Barry K."/>
            <person name="Grigoriev I.V."/>
            <person name="Gunde-Cimerman N."/>
        </authorList>
    </citation>
    <scope>NUCLEOTIDE SEQUENCE [LARGE SCALE GENOMIC DNA]</scope>
    <source>
        <strain evidence="1 2">CBS 110374</strain>
    </source>
</reference>
<dbReference type="RefSeq" id="XP_040874802.1">
    <property type="nucleotide sequence ID" value="XM_041023836.1"/>
</dbReference>
<dbReference type="EMBL" id="KL584871">
    <property type="protein sequence ID" value="KEQ57778.1"/>
    <property type="molecule type" value="Genomic_DNA"/>
</dbReference>
<organism evidence="1 2">
    <name type="scientific">Aureobasidium melanogenum (strain CBS 110374)</name>
    <name type="common">Aureobasidium pullulans var. melanogenum</name>
    <dbReference type="NCBI Taxonomy" id="1043003"/>
    <lineage>
        <taxon>Eukaryota</taxon>
        <taxon>Fungi</taxon>
        <taxon>Dikarya</taxon>
        <taxon>Ascomycota</taxon>
        <taxon>Pezizomycotina</taxon>
        <taxon>Dothideomycetes</taxon>
        <taxon>Dothideomycetidae</taxon>
        <taxon>Dothideales</taxon>
        <taxon>Saccotheciaceae</taxon>
        <taxon>Aureobasidium</taxon>
    </lineage>
</organism>
<dbReference type="HOGENOM" id="CLU_2849296_0_0_1"/>
<evidence type="ECO:0000313" key="1">
    <source>
        <dbReference type="EMBL" id="KEQ57778.1"/>
    </source>
</evidence>
<feature type="non-terminal residue" evidence="1">
    <location>
        <position position="1"/>
    </location>
</feature>
<keyword evidence="2" id="KW-1185">Reference proteome</keyword>
<sequence length="65" mass="7515">LIKMQDEYPLQGYAQRSVLTTWKISHEQIKSQSEEASNLLQLWIFGMSFLLVLRGSTQRLLCQTG</sequence>
<dbReference type="GeneID" id="63917209"/>